<keyword evidence="4" id="KW-0547">Nucleotide-binding</keyword>
<reference evidence="11" key="1">
    <citation type="submission" date="2015-07" db="EMBL/GenBank/DDBJ databases">
        <authorList>
            <person name="Ju K.-S."/>
            <person name="Doroghazi J.R."/>
            <person name="Metcalf W.W."/>
        </authorList>
    </citation>
    <scope>NUCLEOTIDE SEQUENCE [LARGE SCALE GENOMIC DNA]</scope>
    <source>
        <strain evidence="11">NRRL 2290</strain>
    </source>
</reference>
<protein>
    <recommendedName>
        <fullName evidence="1">non-specific serine/threonine protein kinase</fullName>
        <ecNumber evidence="1">2.7.11.1</ecNumber>
    </recommendedName>
</protein>
<dbReference type="CDD" id="cd14014">
    <property type="entry name" value="STKc_PknB_like"/>
    <property type="match status" value="1"/>
</dbReference>
<feature type="compositionally biased region" description="Gly residues" evidence="7">
    <location>
        <begin position="470"/>
        <end position="481"/>
    </location>
</feature>
<dbReference type="OrthoDB" id="3404503at2"/>
<evidence type="ECO:0000259" key="9">
    <source>
        <dbReference type="PROSITE" id="PS50965"/>
    </source>
</evidence>
<dbReference type="Proteomes" id="UP000037251">
    <property type="component" value="Unassembled WGS sequence"/>
</dbReference>
<dbReference type="PROSITE" id="PS50011">
    <property type="entry name" value="PROTEIN_KINASE_DOM"/>
    <property type="match status" value="2"/>
</dbReference>
<organism evidence="10 11">
    <name type="scientific">Streptomyces resistomycificus</name>
    <dbReference type="NCBI Taxonomy" id="67356"/>
    <lineage>
        <taxon>Bacteria</taxon>
        <taxon>Bacillati</taxon>
        <taxon>Actinomycetota</taxon>
        <taxon>Actinomycetes</taxon>
        <taxon>Kitasatosporales</taxon>
        <taxon>Streptomycetaceae</taxon>
        <taxon>Streptomyces</taxon>
        <taxon>Streptomyces aurantiacus group</taxon>
    </lineage>
</organism>
<dbReference type="PROSITE" id="PS50965">
    <property type="entry name" value="NERD"/>
    <property type="match status" value="1"/>
</dbReference>
<gene>
    <name evidence="10" type="ORF">ADK37_22235</name>
</gene>
<evidence type="ECO:0000256" key="5">
    <source>
        <dbReference type="ARBA" id="ARBA00022777"/>
    </source>
</evidence>
<keyword evidence="11" id="KW-1185">Reference proteome</keyword>
<dbReference type="GO" id="GO:0004674">
    <property type="term" value="F:protein serine/threonine kinase activity"/>
    <property type="evidence" value="ECO:0007669"/>
    <property type="project" value="UniProtKB-KW"/>
</dbReference>
<dbReference type="STRING" id="67356.AQJ84_20290"/>
<dbReference type="GO" id="GO:0005524">
    <property type="term" value="F:ATP binding"/>
    <property type="evidence" value="ECO:0007669"/>
    <property type="project" value="UniProtKB-KW"/>
</dbReference>
<dbReference type="NCBIfam" id="NF047741">
    <property type="entry name" value="antiphage_MADS6"/>
    <property type="match status" value="1"/>
</dbReference>
<dbReference type="PATRIC" id="fig|67356.5.peg.4733"/>
<name>A0A0L8L622_9ACTN</name>
<dbReference type="SMART" id="SM00220">
    <property type="entry name" value="S_TKc"/>
    <property type="match status" value="1"/>
</dbReference>
<keyword evidence="5" id="KW-0418">Kinase</keyword>
<evidence type="ECO:0000256" key="7">
    <source>
        <dbReference type="SAM" id="MobiDB-lite"/>
    </source>
</evidence>
<feature type="region of interest" description="Disordered" evidence="7">
    <location>
        <begin position="470"/>
        <end position="493"/>
    </location>
</feature>
<keyword evidence="6" id="KW-0067">ATP-binding</keyword>
<dbReference type="Pfam" id="PF00069">
    <property type="entry name" value="Pkinase"/>
    <property type="match status" value="2"/>
</dbReference>
<dbReference type="EC" id="2.7.11.1" evidence="1"/>
<dbReference type="InterPro" id="IPR011009">
    <property type="entry name" value="Kinase-like_dom_sf"/>
</dbReference>
<proteinExistence type="predicted"/>
<evidence type="ECO:0000256" key="2">
    <source>
        <dbReference type="ARBA" id="ARBA00022527"/>
    </source>
</evidence>
<dbReference type="InterPro" id="IPR000719">
    <property type="entry name" value="Prot_kinase_dom"/>
</dbReference>
<dbReference type="EMBL" id="LGUS01000172">
    <property type="protein sequence ID" value="KOG33536.1"/>
    <property type="molecule type" value="Genomic_DNA"/>
</dbReference>
<dbReference type="Gene3D" id="1.10.510.10">
    <property type="entry name" value="Transferase(Phosphotransferase) domain 1"/>
    <property type="match status" value="2"/>
</dbReference>
<dbReference type="PANTHER" id="PTHR43289">
    <property type="entry name" value="MITOGEN-ACTIVATED PROTEIN KINASE KINASE KINASE 20-RELATED"/>
    <property type="match status" value="1"/>
</dbReference>
<sequence>MARIIRVGEPVNDAEKVVLRHLRDNAPAEWTVIHNFEITRHRQTFEVDLAILTDRACYIADTKGTHGRIEVHGPRWFPAGRQPFPSPVRKVREHAKTVASLLRQSSVSHQLGSVWCEELVILPYEDSQLIDPDGKDEKNTVLLKDLVPFLRRHRPSNSAPVMDITGLHEEIARALGAVSRPSSGPRRFGVYESFETLAEADSEATDDADRVSVYRAVRPDQPNSGTYLVQVHTVDPLVPEEEHTRAREKIGNPLQALNKLPPSRNIVPCVDVVPLDDETGYAVVLKDVQAEALRVRMSAGGGQPVLGADAKRRVVSGVLSGLAVAHGYRVVHRHITPDTVLVARNGTAMITGFDYAHTGQPRAGTVAMDAYERHDAAYLAPECAAGPHSFSKASDMYAAGVLFHELFTGELPIVTGGGRLLDSLDDASGLDPGIKDLIRRLLAADPAQRPDAAAAVAELEALLRAGSGAGAGGGRGAGGHAPPGEPEEPFDWSNPHRYYGLPAGFRLTEKFHVRKELGRGSFGVVYQVFNTLDDTDEVLKIITKDRESVEVRLKDEYRILRQLPPHPNLVRLIDADWLPKGGFPYLRMEFAEGHDLQAVSRRERKLGAADVKRLLEDCLRGLDHLHGNGVYHCDIKPSNLLWTPEGTKLLDFNAAVSVDSTLTPTLGSPKYYPPDSARGQRPTRAELADLDLYALGISAYMALTGEYPWPRKQEPPRGEPGLDPRKIAGLGDLSRAFADLLMRSIAPRRADRFPDAEAFLAAVRAVGEVRVRPAAARHGTAYTLPSPPPAATVAENSNPFVSHLQTLYSQSSRTNAGTRGLDPAEFPLYVATALDTRLRADVLAGNHRLVVITGNAGDGKTAFLEQLAAEAVKRGAVPGEKRANGDDFVFQGRTFHTNHDGSQDEGEQDNNAVLDAFLAPYRGADPGAWSDDETRLIAINEGRLVDFITERGEEYPMLADAIRAGLGSGQPAHGIAVVNLNVRDVVADPEGTGESILHRMIGMMTDARHWTACSSCDLAPRCYARHNAQTFAHPAAGPQVTERLAALYRMTHLRGRLHITLRDLRSALAYTLTSGRDCAQIHELYNSPDSIQDRVDSFYFTSWAGIHTGGSSEPDRLLAQLRELDIATVPDPQLDRKLDYVGPAGGHSLVSVDQRGDHDATLLADRFATLPRTPAASAGASDRHRAYLAAARRRFFFESLDDERWKTMLSYHSGGRFLDLLACSEPGPAELDRIIEAVNRGEGLPGAALDGGRALALQVRSVPGGTVRSYRLFPADRFTLRIGTSPDSPYVETSPRELVVRYQGAEGAGQHRAELVVRLDLYELLNRLHDGHQPGVEDRQGQNLALSVFKNALSATPYQEVLLTAPGSMPHKITRLADGALRLAPVESAPGTGTGSN</sequence>
<keyword evidence="3" id="KW-0808">Transferase</keyword>
<evidence type="ECO:0000313" key="11">
    <source>
        <dbReference type="Proteomes" id="UP000037251"/>
    </source>
</evidence>
<feature type="domain" description="Protein kinase" evidence="8">
    <location>
        <begin position="191"/>
        <end position="463"/>
    </location>
</feature>
<dbReference type="SUPFAM" id="SSF56112">
    <property type="entry name" value="Protein kinase-like (PK-like)"/>
    <property type="match status" value="2"/>
</dbReference>
<accession>A0A0L8L622</accession>
<feature type="domain" description="NERD" evidence="9">
    <location>
        <begin position="10"/>
        <end position="121"/>
    </location>
</feature>
<evidence type="ECO:0000259" key="8">
    <source>
        <dbReference type="PROSITE" id="PS50011"/>
    </source>
</evidence>
<evidence type="ECO:0000256" key="3">
    <source>
        <dbReference type="ARBA" id="ARBA00022679"/>
    </source>
</evidence>
<evidence type="ECO:0000256" key="1">
    <source>
        <dbReference type="ARBA" id="ARBA00012513"/>
    </source>
</evidence>
<evidence type="ECO:0000256" key="4">
    <source>
        <dbReference type="ARBA" id="ARBA00022741"/>
    </source>
</evidence>
<dbReference type="eggNOG" id="COG0515">
    <property type="taxonomic scope" value="Bacteria"/>
</dbReference>
<dbReference type="InterPro" id="IPR011528">
    <property type="entry name" value="NERD"/>
</dbReference>
<dbReference type="RefSeq" id="WP_051869676.1">
    <property type="nucleotide sequence ID" value="NZ_KL575591.1"/>
</dbReference>
<keyword evidence="2" id="KW-0723">Serine/threonine-protein kinase</keyword>
<evidence type="ECO:0000313" key="10">
    <source>
        <dbReference type="EMBL" id="KOG33536.1"/>
    </source>
</evidence>
<dbReference type="Pfam" id="PF08378">
    <property type="entry name" value="NERD"/>
    <property type="match status" value="1"/>
</dbReference>
<evidence type="ECO:0000256" key="6">
    <source>
        <dbReference type="ARBA" id="ARBA00022840"/>
    </source>
</evidence>
<feature type="domain" description="Protein kinase" evidence="8">
    <location>
        <begin position="511"/>
        <end position="766"/>
    </location>
</feature>
<dbReference type="PANTHER" id="PTHR43289:SF6">
    <property type="entry name" value="SERINE_THREONINE-PROTEIN KINASE NEKL-3"/>
    <property type="match status" value="1"/>
</dbReference>
<comment type="caution">
    <text evidence="10">The sequence shown here is derived from an EMBL/GenBank/DDBJ whole genome shotgun (WGS) entry which is preliminary data.</text>
</comment>